<dbReference type="NCBIfam" id="TIGR02407">
    <property type="entry name" value="ectoine_ectB"/>
    <property type="match status" value="1"/>
</dbReference>
<dbReference type="NCBIfam" id="NF006733">
    <property type="entry name" value="PRK09264.1"/>
    <property type="match status" value="1"/>
</dbReference>
<dbReference type="HOGENOM" id="CLU_016922_10_0_0"/>
<dbReference type="InterPro" id="IPR015421">
    <property type="entry name" value="PyrdxlP-dep_Trfase_major"/>
</dbReference>
<dbReference type="InterPro" id="IPR005814">
    <property type="entry name" value="Aminotrans_3"/>
</dbReference>
<dbReference type="STRING" id="653733.Selin_1017"/>
<gene>
    <name evidence="8" type="ordered locus">Selin_1017</name>
</gene>
<evidence type="ECO:0000256" key="3">
    <source>
        <dbReference type="ARBA" id="ARBA00022576"/>
    </source>
</evidence>
<evidence type="ECO:0000313" key="9">
    <source>
        <dbReference type="Proteomes" id="UP000002572"/>
    </source>
</evidence>
<evidence type="ECO:0000256" key="5">
    <source>
        <dbReference type="ARBA" id="ARBA00022898"/>
    </source>
</evidence>
<dbReference type="InterPro" id="IPR012773">
    <property type="entry name" value="Ectoine_EctB"/>
</dbReference>
<dbReference type="PIRSF" id="PIRSF000521">
    <property type="entry name" value="Transaminase_4ab_Lys_Orn"/>
    <property type="match status" value="1"/>
</dbReference>
<comment type="function">
    <text evidence="7">Catalyzes reversively the conversion of L-aspartate beta-semialdehyde (ASA) to L-2,4-diaminobutyrate (DABA) by transamination with L-glutamate.</text>
</comment>
<dbReference type="NCBIfam" id="TIGR00709">
    <property type="entry name" value="dat"/>
    <property type="match status" value="1"/>
</dbReference>
<dbReference type="GO" id="GO:0030170">
    <property type="term" value="F:pyridoxal phosphate binding"/>
    <property type="evidence" value="ECO:0007669"/>
    <property type="project" value="InterPro"/>
</dbReference>
<dbReference type="InterPro" id="IPR015424">
    <property type="entry name" value="PyrdxlP-dep_Trfase"/>
</dbReference>
<name>E6W3F9_DESIS</name>
<comment type="pathway">
    <text evidence="7">Amine and polyamine biosynthesis; ectoine biosynthesis; L-ectoine from L-aspartate 4-semialdehyde: step 1/3.</text>
</comment>
<evidence type="ECO:0000256" key="1">
    <source>
        <dbReference type="ARBA" id="ARBA00001933"/>
    </source>
</evidence>
<accession>E6W3F9</accession>
<dbReference type="OrthoDB" id="9801834at2"/>
<dbReference type="KEGG" id="din:Selin_1017"/>
<protein>
    <recommendedName>
        <fullName evidence="7">Diaminobutyrate--2-oxoglutarate transaminase</fullName>
        <ecNumber evidence="7">2.6.1.76</ecNumber>
    </recommendedName>
    <alternativeName>
        <fullName evidence="7">DABA aminotransferase</fullName>
    </alternativeName>
</protein>
<dbReference type="Proteomes" id="UP000002572">
    <property type="component" value="Chromosome"/>
</dbReference>
<dbReference type="GO" id="GO:0019491">
    <property type="term" value="P:ectoine biosynthetic process"/>
    <property type="evidence" value="ECO:0007669"/>
    <property type="project" value="UniProtKB-UniPathway"/>
</dbReference>
<dbReference type="FunFam" id="3.40.640.10:FF:000004">
    <property type="entry name" value="Acetylornithine aminotransferase"/>
    <property type="match status" value="1"/>
</dbReference>
<proteinExistence type="inferred from homology"/>
<dbReference type="CDD" id="cd00610">
    <property type="entry name" value="OAT_like"/>
    <property type="match status" value="1"/>
</dbReference>
<dbReference type="PANTHER" id="PTHR43552">
    <property type="entry name" value="DIAMINOBUTYRATE--2-OXOGLUTARATE AMINOTRANSFERASE"/>
    <property type="match status" value="1"/>
</dbReference>
<dbReference type="GO" id="GO:0047307">
    <property type="term" value="F:diaminobutyrate-pyruvate transaminase activity"/>
    <property type="evidence" value="ECO:0007669"/>
    <property type="project" value="InterPro"/>
</dbReference>
<sequence length="424" mass="47039">MRIFEQMESQVRGYIRSFPAIFEKAKGSYLYDEQGNEYIDFFAGAGTLNYGHNNDRVSSALIDYIQKDGVVHGLDMATSAKKRFLQKLQDTVFSPRNLEYKVQFTGPTGTNSVESALKLARMIKNRSNIVAFTNGFHGLSMGSLAVTGNNFYRDEAHISRSNVSFMPYDGYFGPDVNTLDYFRKFLADGSSGLDLPAAVIVETIQAEGGINVASDEWLQGLEQICREFDILLIIDEIQVGNGRSGEFFSFERAGITPDMVTLSKSIGGGLPLALLLMRPELDQWKPGEHTGTFRGNNLAFVASVETLAYWDSNDLSDAIHYKSAILKEELQAIAAKYPDLNCNVRGRGLIFGLEIPELGFAKEVSRIAFEKGLVIELSGADDQVVKFLPPLTIDEETLRKGIAIIDATIGEIISTKQDRLREEF</sequence>
<dbReference type="PROSITE" id="PS00600">
    <property type="entry name" value="AA_TRANSFER_CLASS_3"/>
    <property type="match status" value="1"/>
</dbReference>
<organism evidence="8 9">
    <name type="scientific">Desulfurispirillum indicum (strain ATCC BAA-1389 / DSM 22839 / S5)</name>
    <dbReference type="NCBI Taxonomy" id="653733"/>
    <lineage>
        <taxon>Bacteria</taxon>
        <taxon>Pseudomonadati</taxon>
        <taxon>Chrysiogenota</taxon>
        <taxon>Chrysiogenia</taxon>
        <taxon>Chrysiogenales</taxon>
        <taxon>Chrysiogenaceae</taxon>
        <taxon>Desulfurispirillum</taxon>
    </lineage>
</organism>
<dbReference type="InterPro" id="IPR015422">
    <property type="entry name" value="PyrdxlP-dep_Trfase_small"/>
</dbReference>
<dbReference type="AlphaFoldDB" id="E6W3F9"/>
<comment type="cofactor">
    <cofactor evidence="1 7">
        <name>pyridoxal 5'-phosphate</name>
        <dbReference type="ChEBI" id="CHEBI:597326"/>
    </cofactor>
</comment>
<dbReference type="RefSeq" id="WP_013505634.1">
    <property type="nucleotide sequence ID" value="NC_014836.1"/>
</dbReference>
<dbReference type="EMBL" id="CP002432">
    <property type="protein sequence ID" value="ADU65752.1"/>
    <property type="molecule type" value="Genomic_DNA"/>
</dbReference>
<comment type="similarity">
    <text evidence="2 6">Belongs to the class-III pyridoxal-phosphate-dependent aminotransferase family.</text>
</comment>
<dbReference type="SUPFAM" id="SSF53383">
    <property type="entry name" value="PLP-dependent transferases"/>
    <property type="match status" value="1"/>
</dbReference>
<keyword evidence="4 7" id="KW-0808">Transferase</keyword>
<evidence type="ECO:0000256" key="7">
    <source>
        <dbReference type="RuleBase" id="RU365034"/>
    </source>
</evidence>
<keyword evidence="5 6" id="KW-0663">Pyridoxal phosphate</keyword>
<comment type="catalytic activity">
    <reaction evidence="7">
        <text>L-2,4-diaminobutanoate + 2-oxoglutarate = L-aspartate 4-semialdehyde + L-glutamate</text>
        <dbReference type="Rhea" id="RHEA:11160"/>
        <dbReference type="ChEBI" id="CHEBI:16810"/>
        <dbReference type="ChEBI" id="CHEBI:29985"/>
        <dbReference type="ChEBI" id="CHEBI:58761"/>
        <dbReference type="ChEBI" id="CHEBI:537519"/>
        <dbReference type="EC" id="2.6.1.76"/>
    </reaction>
</comment>
<dbReference type="InParanoid" id="E6W3F9"/>
<dbReference type="InterPro" id="IPR049704">
    <property type="entry name" value="Aminotrans_3_PPA_site"/>
</dbReference>
<evidence type="ECO:0000256" key="2">
    <source>
        <dbReference type="ARBA" id="ARBA00008954"/>
    </source>
</evidence>
<dbReference type="Gene3D" id="3.90.1150.10">
    <property type="entry name" value="Aspartate Aminotransferase, domain 1"/>
    <property type="match status" value="1"/>
</dbReference>
<keyword evidence="9" id="KW-1185">Reference proteome</keyword>
<dbReference type="Pfam" id="PF00202">
    <property type="entry name" value="Aminotran_3"/>
    <property type="match status" value="1"/>
</dbReference>
<dbReference type="GO" id="GO:0045303">
    <property type="term" value="F:diaminobutyrate-2-oxoglutarate transaminase activity"/>
    <property type="evidence" value="ECO:0007669"/>
    <property type="project" value="UniProtKB-EC"/>
</dbReference>
<evidence type="ECO:0000256" key="6">
    <source>
        <dbReference type="RuleBase" id="RU003560"/>
    </source>
</evidence>
<dbReference type="EC" id="2.6.1.76" evidence="7"/>
<keyword evidence="3 7" id="KW-0032">Aminotransferase</keyword>
<reference evidence="8 9" key="1">
    <citation type="submission" date="2010-12" db="EMBL/GenBank/DDBJ databases">
        <title>Complete sequence of Desulfurispirillum indicum S5.</title>
        <authorList>
            <consortium name="US DOE Joint Genome Institute"/>
            <person name="Lucas S."/>
            <person name="Copeland A."/>
            <person name="Lapidus A."/>
            <person name="Cheng J.-F."/>
            <person name="Goodwin L."/>
            <person name="Pitluck S."/>
            <person name="Chertkov O."/>
            <person name="Held B."/>
            <person name="Detter J.C."/>
            <person name="Han C."/>
            <person name="Tapia R."/>
            <person name="Land M."/>
            <person name="Hauser L."/>
            <person name="Kyrpides N."/>
            <person name="Ivanova N."/>
            <person name="Mikhailova N."/>
            <person name="Haggblom M."/>
            <person name="Rauschenbach I."/>
            <person name="Bini E."/>
            <person name="Woyke T."/>
        </authorList>
    </citation>
    <scope>NUCLEOTIDE SEQUENCE [LARGE SCALE GENOMIC DNA]</scope>
    <source>
        <strain evidence="9">ATCC BAA-1389 / DSM 22839 / S5</strain>
    </source>
</reference>
<dbReference type="eggNOG" id="COG0160">
    <property type="taxonomic scope" value="Bacteria"/>
</dbReference>
<dbReference type="InterPro" id="IPR004637">
    <property type="entry name" value="Dat"/>
</dbReference>
<dbReference type="PANTHER" id="PTHR43552:SF2">
    <property type="entry name" value="DIAMINOBUTYRATE--2-OXOGLUTARATE TRANSAMINASE"/>
    <property type="match status" value="1"/>
</dbReference>
<dbReference type="UniPathway" id="UPA00067">
    <property type="reaction ID" value="UER00121"/>
</dbReference>
<dbReference type="Gene3D" id="3.40.640.10">
    <property type="entry name" value="Type I PLP-dependent aspartate aminotransferase-like (Major domain)"/>
    <property type="match status" value="1"/>
</dbReference>
<dbReference type="FunCoup" id="E6W3F9">
    <property type="interactions" value="344"/>
</dbReference>
<evidence type="ECO:0000256" key="4">
    <source>
        <dbReference type="ARBA" id="ARBA00022679"/>
    </source>
</evidence>
<evidence type="ECO:0000313" key="8">
    <source>
        <dbReference type="EMBL" id="ADU65752.1"/>
    </source>
</evidence>